<accession>A0ABU2S494</accession>
<name>A0ABU2S494_9ACTN</name>
<comment type="caution">
    <text evidence="3">The sequence shown here is derived from an EMBL/GenBank/DDBJ whole genome shotgun (WGS) entry which is preliminary data.</text>
</comment>
<evidence type="ECO:0000256" key="2">
    <source>
        <dbReference type="SAM" id="Phobius"/>
    </source>
</evidence>
<keyword evidence="2" id="KW-1133">Transmembrane helix</keyword>
<dbReference type="EMBL" id="JAVREV010000007">
    <property type="protein sequence ID" value="MDT0443787.1"/>
    <property type="molecule type" value="Genomic_DNA"/>
</dbReference>
<dbReference type="NCBIfam" id="TIGR03769">
    <property type="entry name" value="P_ac_wall_RPT"/>
    <property type="match status" value="1"/>
</dbReference>
<dbReference type="RefSeq" id="WP_311618093.1">
    <property type="nucleotide sequence ID" value="NZ_JAVREV010000007.1"/>
</dbReference>
<dbReference type="InterPro" id="IPR022435">
    <property type="entry name" value="Surface-anchored_actinobac"/>
</dbReference>
<organism evidence="3 4">
    <name type="scientific">Streptomyces johnsoniae</name>
    <dbReference type="NCBI Taxonomy" id="3075532"/>
    <lineage>
        <taxon>Bacteria</taxon>
        <taxon>Bacillati</taxon>
        <taxon>Actinomycetota</taxon>
        <taxon>Actinomycetes</taxon>
        <taxon>Kitasatosporales</taxon>
        <taxon>Streptomycetaceae</taxon>
        <taxon>Streptomyces</taxon>
    </lineage>
</organism>
<keyword evidence="4" id="KW-1185">Reference proteome</keyword>
<dbReference type="NCBIfam" id="NF038134">
    <property type="entry name" value="choice_anch_M"/>
    <property type="match status" value="1"/>
</dbReference>
<protein>
    <submittedName>
        <fullName evidence="3">Choice-of-anchor M domain-containing protein</fullName>
    </submittedName>
</protein>
<feature type="region of interest" description="Disordered" evidence="1">
    <location>
        <begin position="338"/>
        <end position="357"/>
    </location>
</feature>
<keyword evidence="2" id="KW-0472">Membrane</keyword>
<evidence type="ECO:0000313" key="4">
    <source>
        <dbReference type="Proteomes" id="UP001183615"/>
    </source>
</evidence>
<feature type="compositionally biased region" description="Gly residues" evidence="1">
    <location>
        <begin position="39"/>
        <end position="52"/>
    </location>
</feature>
<gene>
    <name evidence="3" type="ORF">RM779_14485</name>
</gene>
<evidence type="ECO:0000313" key="3">
    <source>
        <dbReference type="EMBL" id="MDT0443787.1"/>
    </source>
</evidence>
<feature type="region of interest" description="Disordered" evidence="1">
    <location>
        <begin position="35"/>
        <end position="56"/>
    </location>
</feature>
<reference evidence="4" key="1">
    <citation type="submission" date="2023-07" db="EMBL/GenBank/DDBJ databases">
        <title>30 novel species of actinomycetes from the DSMZ collection.</title>
        <authorList>
            <person name="Nouioui I."/>
        </authorList>
    </citation>
    <scope>NUCLEOTIDE SEQUENCE [LARGE SCALE GENOMIC DNA]</scope>
    <source>
        <strain evidence="4">DSM 41886</strain>
    </source>
</reference>
<sequence>MLSLPPPPAGLGRRARNASVALGAAAVLLGTASPAGHAQDGGGDGGDGGGGDLEQTVAPEEDNIAGEAVLNVGHVDIGPRFVDGEWHIHGRDDSQSPPVWRPLTDVVTQVVDASQQQAPEDPDFGFLDAEPGSDLFVIPQTQAPEVIWLGWNTQDPEVMERVNRGVTLTMHGVEGPGHFAVFLQNGDLGAPDVLWDGDEEGPQELWVDLNTHTHANWVFTEPGVYVVDFEVSADLITGEHVSARAPLRFAVGEETDVREAFDAGGGGPAAEEEEPAQESSATGPPAEGPEGGDTEGGDTASDEEDASLNVVLIAVGAVALALLAAVVVVTARSRRARRIAAATDAADTGTGPGRSAS</sequence>
<evidence type="ECO:0000256" key="1">
    <source>
        <dbReference type="SAM" id="MobiDB-lite"/>
    </source>
</evidence>
<feature type="transmembrane region" description="Helical" evidence="2">
    <location>
        <begin position="310"/>
        <end position="331"/>
    </location>
</feature>
<feature type="region of interest" description="Disordered" evidence="1">
    <location>
        <begin position="259"/>
        <end position="302"/>
    </location>
</feature>
<feature type="compositionally biased region" description="Low complexity" evidence="1">
    <location>
        <begin position="339"/>
        <end position="349"/>
    </location>
</feature>
<dbReference type="Proteomes" id="UP001183615">
    <property type="component" value="Unassembled WGS sequence"/>
</dbReference>
<feature type="compositionally biased region" description="Acidic residues" evidence="1">
    <location>
        <begin position="290"/>
        <end position="302"/>
    </location>
</feature>
<keyword evidence="2" id="KW-0812">Transmembrane</keyword>
<proteinExistence type="predicted"/>